<sequence length="330" mass="36574">MEKINLERRKSCRKVEMEQEALCQQFFDIAGNPTAEMEEGEEEQAVTESPSELNRKISDRFDIRKMSAQINRSKTTDMTSTLSKTPTRQGISDKGELCSINSASNRSLETVGSSHSGHLHSFTKSPSFSSLPPDEEKLRFRFSQSDLAQAASTERIRRAVSLKCRRRPTVSTLHPLSDMPLPPSSLSPKTSTYSAAGGPKSTANNMYLFRRLSFNKKAQMREQRSSSTTQIRNSLSNLLETSASDTGPLSPPAQDLPEWQMALAQKRRERLAQLQAYREHGCWNTSTQAVAALLSGCPFSPVPAGSSVLSHASELSTEQQKAEEGENELE</sequence>
<accession>A0A3P7LJZ8</accession>
<evidence type="ECO:0000256" key="1">
    <source>
        <dbReference type="SAM" id="MobiDB-lite"/>
    </source>
</evidence>
<dbReference type="AlphaFoldDB" id="A0A3P7LJZ8"/>
<feature type="region of interest" description="Disordered" evidence="1">
    <location>
        <begin position="171"/>
        <end position="200"/>
    </location>
</feature>
<protein>
    <submittedName>
        <fullName evidence="2">Uncharacterized protein</fullName>
    </submittedName>
</protein>
<evidence type="ECO:0000313" key="3">
    <source>
        <dbReference type="Proteomes" id="UP000281553"/>
    </source>
</evidence>
<feature type="region of interest" description="Disordered" evidence="1">
    <location>
        <begin position="33"/>
        <end position="53"/>
    </location>
</feature>
<feature type="compositionally biased region" description="Polar residues" evidence="1">
    <location>
        <begin position="73"/>
        <end position="90"/>
    </location>
</feature>
<dbReference type="EMBL" id="UYRU01048593">
    <property type="protein sequence ID" value="VDN10168.1"/>
    <property type="molecule type" value="Genomic_DNA"/>
</dbReference>
<proteinExistence type="predicted"/>
<organism evidence="2 3">
    <name type="scientific">Dibothriocephalus latus</name>
    <name type="common">Fish tapeworm</name>
    <name type="synonym">Diphyllobothrium latum</name>
    <dbReference type="NCBI Taxonomy" id="60516"/>
    <lineage>
        <taxon>Eukaryota</taxon>
        <taxon>Metazoa</taxon>
        <taxon>Spiralia</taxon>
        <taxon>Lophotrochozoa</taxon>
        <taxon>Platyhelminthes</taxon>
        <taxon>Cestoda</taxon>
        <taxon>Eucestoda</taxon>
        <taxon>Diphyllobothriidea</taxon>
        <taxon>Diphyllobothriidae</taxon>
        <taxon>Dibothriocephalus</taxon>
    </lineage>
</organism>
<dbReference type="Proteomes" id="UP000281553">
    <property type="component" value="Unassembled WGS sequence"/>
</dbReference>
<feature type="compositionally biased region" description="Acidic residues" evidence="1">
    <location>
        <begin position="36"/>
        <end position="45"/>
    </location>
</feature>
<evidence type="ECO:0000313" key="2">
    <source>
        <dbReference type="EMBL" id="VDN10168.1"/>
    </source>
</evidence>
<reference evidence="2 3" key="1">
    <citation type="submission" date="2018-11" db="EMBL/GenBank/DDBJ databases">
        <authorList>
            <consortium name="Pathogen Informatics"/>
        </authorList>
    </citation>
    <scope>NUCLEOTIDE SEQUENCE [LARGE SCALE GENOMIC DNA]</scope>
</reference>
<keyword evidence="3" id="KW-1185">Reference proteome</keyword>
<dbReference type="OrthoDB" id="6252540at2759"/>
<feature type="region of interest" description="Disordered" evidence="1">
    <location>
        <begin position="305"/>
        <end position="330"/>
    </location>
</feature>
<feature type="compositionally biased region" description="Polar residues" evidence="1">
    <location>
        <begin position="307"/>
        <end position="319"/>
    </location>
</feature>
<name>A0A3P7LJZ8_DIBLA</name>
<gene>
    <name evidence="2" type="ORF">DILT_LOCUS5999</name>
</gene>
<feature type="region of interest" description="Disordered" evidence="1">
    <location>
        <begin position="73"/>
        <end position="94"/>
    </location>
</feature>